<name>A0A8J6CNB0_9ROSI</name>
<dbReference type="OrthoDB" id="999696at2759"/>
<dbReference type="SUPFAM" id="SSF53098">
    <property type="entry name" value="Ribonuclease H-like"/>
    <property type="match status" value="1"/>
</dbReference>
<proteinExistence type="predicted"/>
<dbReference type="InterPro" id="IPR053151">
    <property type="entry name" value="RNase_H-like"/>
</dbReference>
<comment type="caution">
    <text evidence="3">The sequence shown here is derived from an EMBL/GenBank/DDBJ whole genome shotgun (WGS) entry which is preliminary data.</text>
</comment>
<dbReference type="PANTHER" id="PTHR47723">
    <property type="entry name" value="OS05G0353850 PROTEIN"/>
    <property type="match status" value="1"/>
</dbReference>
<dbReference type="Gene3D" id="3.30.420.10">
    <property type="entry name" value="Ribonuclease H-like superfamily/Ribonuclease H"/>
    <property type="match status" value="1"/>
</dbReference>
<evidence type="ECO:0000256" key="1">
    <source>
        <dbReference type="SAM" id="MobiDB-lite"/>
    </source>
</evidence>
<evidence type="ECO:0000259" key="2">
    <source>
        <dbReference type="Pfam" id="PF13456"/>
    </source>
</evidence>
<feature type="domain" description="RNase H type-1" evidence="2">
    <location>
        <begin position="6"/>
        <end position="94"/>
    </location>
</feature>
<evidence type="ECO:0000313" key="3">
    <source>
        <dbReference type="EMBL" id="KAG8474023.1"/>
    </source>
</evidence>
<accession>A0A8J6CNB0</accession>
<dbReference type="GO" id="GO:0003676">
    <property type="term" value="F:nucleic acid binding"/>
    <property type="evidence" value="ECO:0007669"/>
    <property type="project" value="InterPro"/>
</dbReference>
<organism evidence="3 4">
    <name type="scientific">Gossypium anomalum</name>
    <dbReference type="NCBI Taxonomy" id="47600"/>
    <lineage>
        <taxon>Eukaryota</taxon>
        <taxon>Viridiplantae</taxon>
        <taxon>Streptophyta</taxon>
        <taxon>Embryophyta</taxon>
        <taxon>Tracheophyta</taxon>
        <taxon>Spermatophyta</taxon>
        <taxon>Magnoliopsida</taxon>
        <taxon>eudicotyledons</taxon>
        <taxon>Gunneridae</taxon>
        <taxon>Pentapetalae</taxon>
        <taxon>rosids</taxon>
        <taxon>malvids</taxon>
        <taxon>Malvales</taxon>
        <taxon>Malvaceae</taxon>
        <taxon>Malvoideae</taxon>
        <taxon>Gossypium</taxon>
    </lineage>
</organism>
<dbReference type="Proteomes" id="UP000701853">
    <property type="component" value="Chromosome 12"/>
</dbReference>
<evidence type="ECO:0000313" key="4">
    <source>
        <dbReference type="Proteomes" id="UP000701853"/>
    </source>
</evidence>
<dbReference type="InterPro" id="IPR002156">
    <property type="entry name" value="RNaseH_domain"/>
</dbReference>
<dbReference type="InterPro" id="IPR012337">
    <property type="entry name" value="RNaseH-like_sf"/>
</dbReference>
<dbReference type="InterPro" id="IPR044730">
    <property type="entry name" value="RNase_H-like_dom_plant"/>
</dbReference>
<dbReference type="Pfam" id="PF13456">
    <property type="entry name" value="RVT_3"/>
    <property type="match status" value="1"/>
</dbReference>
<dbReference type="InterPro" id="IPR036397">
    <property type="entry name" value="RNaseH_sf"/>
</dbReference>
<dbReference type="CDD" id="cd06222">
    <property type="entry name" value="RNase_H_like"/>
    <property type="match status" value="1"/>
</dbReference>
<reference evidence="3 4" key="1">
    <citation type="journal article" date="2021" name="bioRxiv">
        <title>The Gossypium anomalum genome as a resource for cotton improvement and evolutionary analysis of hybrid incompatibility.</title>
        <authorList>
            <person name="Grover C.E."/>
            <person name="Yuan D."/>
            <person name="Arick M.A."/>
            <person name="Miller E.R."/>
            <person name="Hu G."/>
            <person name="Peterson D.G."/>
            <person name="Wendel J.F."/>
            <person name="Udall J.A."/>
        </authorList>
    </citation>
    <scope>NUCLEOTIDE SEQUENCE [LARGE SCALE GENOMIC DNA]</scope>
    <source>
        <strain evidence="3">JFW-Udall</strain>
        <tissue evidence="3">Leaf</tissue>
    </source>
</reference>
<sequence>MGYNRFLRTCSIFEAELWGILDGLKLLQRRGHNHVIIHSDSLKVVKAIHECGSKVSTSAMIRRIHQLLSQESHWILRYIPREDNYCTDYLAKLAFVREENLYLFESPPDEVLDFRKRGFLAVRKKPRVRQKPDPHSHRLTPWDE</sequence>
<protein>
    <recommendedName>
        <fullName evidence="2">RNase H type-1 domain-containing protein</fullName>
    </recommendedName>
</protein>
<keyword evidence="4" id="KW-1185">Reference proteome</keyword>
<feature type="region of interest" description="Disordered" evidence="1">
    <location>
        <begin position="125"/>
        <end position="144"/>
    </location>
</feature>
<gene>
    <name evidence="3" type="ORF">CXB51_033687</name>
</gene>
<dbReference type="AlphaFoldDB" id="A0A8J6CNB0"/>
<dbReference type="GO" id="GO:0004523">
    <property type="term" value="F:RNA-DNA hybrid ribonuclease activity"/>
    <property type="evidence" value="ECO:0007669"/>
    <property type="project" value="InterPro"/>
</dbReference>
<dbReference type="PANTHER" id="PTHR47723:SF19">
    <property type="entry name" value="POLYNUCLEOTIDYL TRANSFERASE, RIBONUCLEASE H-LIKE SUPERFAMILY PROTEIN"/>
    <property type="match status" value="1"/>
</dbReference>
<dbReference type="EMBL" id="JAHUZN010000012">
    <property type="protein sequence ID" value="KAG8474023.1"/>
    <property type="molecule type" value="Genomic_DNA"/>
</dbReference>